<feature type="compositionally biased region" description="Basic and acidic residues" evidence="1">
    <location>
        <begin position="190"/>
        <end position="199"/>
    </location>
</feature>
<comment type="caution">
    <text evidence="2">The sequence shown here is derived from an EMBL/GenBank/DDBJ whole genome shotgun (WGS) entry which is preliminary data.</text>
</comment>
<name>A0A226DPM1_FOLCA</name>
<evidence type="ECO:0000313" key="3">
    <source>
        <dbReference type="Proteomes" id="UP000198287"/>
    </source>
</evidence>
<feature type="region of interest" description="Disordered" evidence="1">
    <location>
        <begin position="190"/>
        <end position="211"/>
    </location>
</feature>
<dbReference type="EMBL" id="LNIX01000015">
    <property type="protein sequence ID" value="OXA46591.1"/>
    <property type="molecule type" value="Genomic_DNA"/>
</dbReference>
<protein>
    <submittedName>
        <fullName evidence="2">Uncharacterized protein</fullName>
    </submittedName>
</protein>
<proteinExistence type="predicted"/>
<reference evidence="2 3" key="1">
    <citation type="submission" date="2015-12" db="EMBL/GenBank/DDBJ databases">
        <title>The genome of Folsomia candida.</title>
        <authorList>
            <person name="Faddeeva A."/>
            <person name="Derks M.F."/>
            <person name="Anvar Y."/>
            <person name="Smit S."/>
            <person name="Van Straalen N."/>
            <person name="Roelofs D."/>
        </authorList>
    </citation>
    <scope>NUCLEOTIDE SEQUENCE [LARGE SCALE GENOMIC DNA]</scope>
    <source>
        <strain evidence="2 3">VU population</strain>
        <tissue evidence="2">Whole body</tissue>
    </source>
</reference>
<organism evidence="2 3">
    <name type="scientific">Folsomia candida</name>
    <name type="common">Springtail</name>
    <dbReference type="NCBI Taxonomy" id="158441"/>
    <lineage>
        <taxon>Eukaryota</taxon>
        <taxon>Metazoa</taxon>
        <taxon>Ecdysozoa</taxon>
        <taxon>Arthropoda</taxon>
        <taxon>Hexapoda</taxon>
        <taxon>Collembola</taxon>
        <taxon>Entomobryomorpha</taxon>
        <taxon>Isotomoidea</taxon>
        <taxon>Isotomidae</taxon>
        <taxon>Proisotominae</taxon>
        <taxon>Folsomia</taxon>
    </lineage>
</organism>
<gene>
    <name evidence="2" type="ORF">Fcan01_18615</name>
</gene>
<sequence>MQNYCAYPTPFPTYYGGCYRGTPYQTRFENCTIIPGVNRQASPSNELRNDADLLARDAHRGMDKCAASLQNSRSASINARALGHSFTEFSTDFCSFADNATKFLGSITYPDFRLATHPKPTFNEVGVWKSMDEDFSRQMDSFSVMKYFKDDDAKEVRRRRPCCEENVDPAEYRKPSRWFWKTQYTGQNLDRHPQRRHDQCQLSPKDGCGCP</sequence>
<keyword evidence="3" id="KW-1185">Reference proteome</keyword>
<evidence type="ECO:0000256" key="1">
    <source>
        <dbReference type="SAM" id="MobiDB-lite"/>
    </source>
</evidence>
<accession>A0A226DPM1</accession>
<evidence type="ECO:0000313" key="2">
    <source>
        <dbReference type="EMBL" id="OXA46591.1"/>
    </source>
</evidence>
<dbReference type="Proteomes" id="UP000198287">
    <property type="component" value="Unassembled WGS sequence"/>
</dbReference>
<dbReference type="AlphaFoldDB" id="A0A226DPM1"/>